<protein>
    <submittedName>
        <fullName evidence="1">Uncharacterized protein</fullName>
    </submittedName>
</protein>
<comment type="caution">
    <text evidence="1">The sequence shown here is derived from an EMBL/GenBank/DDBJ whole genome shotgun (WGS) entry which is preliminary data.</text>
</comment>
<evidence type="ECO:0000313" key="1">
    <source>
        <dbReference type="EMBL" id="PON51916.1"/>
    </source>
</evidence>
<proteinExistence type="predicted"/>
<accession>A0A2P5BSZ3</accession>
<sequence>MQYIMRIQLIHQLHITSDSKSCNGSLFPVYPLLFLTRFSWSRPQRFMFGFLKKKQSIYSTTIASFTRVNSD</sequence>
<keyword evidence="2" id="KW-1185">Reference proteome</keyword>
<organism evidence="1 2">
    <name type="scientific">Parasponia andersonii</name>
    <name type="common">Sponia andersonii</name>
    <dbReference type="NCBI Taxonomy" id="3476"/>
    <lineage>
        <taxon>Eukaryota</taxon>
        <taxon>Viridiplantae</taxon>
        <taxon>Streptophyta</taxon>
        <taxon>Embryophyta</taxon>
        <taxon>Tracheophyta</taxon>
        <taxon>Spermatophyta</taxon>
        <taxon>Magnoliopsida</taxon>
        <taxon>eudicotyledons</taxon>
        <taxon>Gunneridae</taxon>
        <taxon>Pentapetalae</taxon>
        <taxon>rosids</taxon>
        <taxon>fabids</taxon>
        <taxon>Rosales</taxon>
        <taxon>Cannabaceae</taxon>
        <taxon>Parasponia</taxon>
    </lineage>
</organism>
<gene>
    <name evidence="1" type="ORF">PanWU01x14_213290</name>
</gene>
<dbReference type="AlphaFoldDB" id="A0A2P5BSZ3"/>
<name>A0A2P5BSZ3_PARAD</name>
<dbReference type="Proteomes" id="UP000237105">
    <property type="component" value="Unassembled WGS sequence"/>
</dbReference>
<evidence type="ECO:0000313" key="2">
    <source>
        <dbReference type="Proteomes" id="UP000237105"/>
    </source>
</evidence>
<dbReference type="EMBL" id="JXTB01000227">
    <property type="protein sequence ID" value="PON51916.1"/>
    <property type="molecule type" value="Genomic_DNA"/>
</dbReference>
<reference evidence="2" key="1">
    <citation type="submission" date="2016-06" db="EMBL/GenBank/DDBJ databases">
        <title>Parallel loss of symbiosis genes in relatives of nitrogen-fixing non-legume Parasponia.</title>
        <authorList>
            <person name="Van Velzen R."/>
            <person name="Holmer R."/>
            <person name="Bu F."/>
            <person name="Rutten L."/>
            <person name="Van Zeijl A."/>
            <person name="Liu W."/>
            <person name="Santuari L."/>
            <person name="Cao Q."/>
            <person name="Sharma T."/>
            <person name="Shen D."/>
            <person name="Roswanjaya Y."/>
            <person name="Wardhani T."/>
            <person name="Kalhor M.S."/>
            <person name="Jansen J."/>
            <person name="Van den Hoogen J."/>
            <person name="Gungor B."/>
            <person name="Hartog M."/>
            <person name="Hontelez J."/>
            <person name="Verver J."/>
            <person name="Yang W.-C."/>
            <person name="Schijlen E."/>
            <person name="Repin R."/>
            <person name="Schilthuizen M."/>
            <person name="Schranz E."/>
            <person name="Heidstra R."/>
            <person name="Miyata K."/>
            <person name="Fedorova E."/>
            <person name="Kohlen W."/>
            <person name="Bisseling T."/>
            <person name="Smit S."/>
            <person name="Geurts R."/>
        </authorList>
    </citation>
    <scope>NUCLEOTIDE SEQUENCE [LARGE SCALE GENOMIC DNA]</scope>
    <source>
        <strain evidence="2">cv. WU1-14</strain>
    </source>
</reference>